<dbReference type="Proteomes" id="UP000827872">
    <property type="component" value="Linkage Group LG01"/>
</dbReference>
<protein>
    <submittedName>
        <fullName evidence="1">Uncharacterized protein</fullName>
    </submittedName>
</protein>
<keyword evidence="2" id="KW-1185">Reference proteome</keyword>
<accession>A0ACB8GBE8</accession>
<organism evidence="1 2">
    <name type="scientific">Sphaerodactylus townsendi</name>
    <dbReference type="NCBI Taxonomy" id="933632"/>
    <lineage>
        <taxon>Eukaryota</taxon>
        <taxon>Metazoa</taxon>
        <taxon>Chordata</taxon>
        <taxon>Craniata</taxon>
        <taxon>Vertebrata</taxon>
        <taxon>Euteleostomi</taxon>
        <taxon>Lepidosauria</taxon>
        <taxon>Squamata</taxon>
        <taxon>Bifurcata</taxon>
        <taxon>Gekkota</taxon>
        <taxon>Sphaerodactylidae</taxon>
        <taxon>Sphaerodactylus</taxon>
    </lineage>
</organism>
<gene>
    <name evidence="1" type="ORF">K3G42_025111</name>
</gene>
<evidence type="ECO:0000313" key="1">
    <source>
        <dbReference type="EMBL" id="KAH8016984.1"/>
    </source>
</evidence>
<dbReference type="EMBL" id="CM037614">
    <property type="protein sequence ID" value="KAH8016984.1"/>
    <property type="molecule type" value="Genomic_DNA"/>
</dbReference>
<reference evidence="1" key="1">
    <citation type="submission" date="2021-08" db="EMBL/GenBank/DDBJ databases">
        <title>The first chromosome-level gecko genome reveals the dynamic sex chromosomes of Neotropical dwarf geckos (Sphaerodactylidae: Sphaerodactylus).</title>
        <authorList>
            <person name="Pinto B.J."/>
            <person name="Keating S.E."/>
            <person name="Gamble T."/>
        </authorList>
    </citation>
    <scope>NUCLEOTIDE SEQUENCE</scope>
    <source>
        <strain evidence="1">TG3544</strain>
    </source>
</reference>
<sequence length="277" mass="29611">MQDAPITISGQHINKKTIQAINPTTYTKLQFKFIKLQQAYLILGLKMKVHLPTDAQTLLQTTVIQLIQGLVQELRSGSSIALAAAEAGTVASLMRASGRASRRRDPFCSPGQRRDGRAADEVRKRGPASVANYPAAATRPRRASRAAAILERGSERSEAGSIGSTGSVEGQKRATGLLARSSGERSGAAPGREGKRRAESRVCLQLLKRRGGPQKKKKGGTKGGLQLHSYRDSSLFQLMIQLVVRHFYSVAVIIASPVSHTGGISHPAEKALGVTSA</sequence>
<evidence type="ECO:0000313" key="2">
    <source>
        <dbReference type="Proteomes" id="UP000827872"/>
    </source>
</evidence>
<proteinExistence type="predicted"/>
<name>A0ACB8GBE8_9SAUR</name>
<comment type="caution">
    <text evidence="1">The sequence shown here is derived from an EMBL/GenBank/DDBJ whole genome shotgun (WGS) entry which is preliminary data.</text>
</comment>